<dbReference type="STRING" id="739143.SAMN05216297_111159"/>
<accession>A0A1I1UVG1</accession>
<dbReference type="InterPro" id="IPR029044">
    <property type="entry name" value="Nucleotide-diphossugar_trans"/>
</dbReference>
<keyword evidence="2" id="KW-1185">Reference proteome</keyword>
<evidence type="ECO:0000313" key="2">
    <source>
        <dbReference type="Proteomes" id="UP000199672"/>
    </source>
</evidence>
<dbReference type="OrthoDB" id="1110483at2"/>
<dbReference type="Proteomes" id="UP000199672">
    <property type="component" value="Unassembled WGS sequence"/>
</dbReference>
<dbReference type="Gene3D" id="3.90.550.10">
    <property type="entry name" value="Spore Coat Polysaccharide Biosynthesis Protein SpsA, Chain A"/>
    <property type="match status" value="1"/>
</dbReference>
<evidence type="ECO:0008006" key="3">
    <source>
        <dbReference type="Google" id="ProtNLM"/>
    </source>
</evidence>
<organism evidence="1 2">
    <name type="scientific">Flavobacterium phragmitis</name>
    <dbReference type="NCBI Taxonomy" id="739143"/>
    <lineage>
        <taxon>Bacteria</taxon>
        <taxon>Pseudomonadati</taxon>
        <taxon>Bacteroidota</taxon>
        <taxon>Flavobacteriia</taxon>
        <taxon>Flavobacteriales</taxon>
        <taxon>Flavobacteriaceae</taxon>
        <taxon>Flavobacterium</taxon>
    </lineage>
</organism>
<proteinExistence type="predicted"/>
<dbReference type="EMBL" id="FOMH01000011">
    <property type="protein sequence ID" value="SFD73668.1"/>
    <property type="molecule type" value="Genomic_DNA"/>
</dbReference>
<dbReference type="CDD" id="cd00761">
    <property type="entry name" value="Glyco_tranf_GTA_type"/>
    <property type="match status" value="1"/>
</dbReference>
<dbReference type="SUPFAM" id="SSF53448">
    <property type="entry name" value="Nucleotide-diphospho-sugar transferases"/>
    <property type="match status" value="1"/>
</dbReference>
<name>A0A1I1UVG1_9FLAO</name>
<dbReference type="RefSeq" id="WP_091496607.1">
    <property type="nucleotide sequence ID" value="NZ_FOMH01000011.1"/>
</dbReference>
<protein>
    <recommendedName>
        <fullName evidence="3">Glycosyl transferase family 2</fullName>
    </recommendedName>
</protein>
<sequence length="359" mass="42116">MKDINNKPRITFGMIVLNGEPFISYNLRSLYPFAHEIIVVEGACPSASKVATEKGHSLDGTLEALHEFKRKEDPDNKLLIITAESLGNEDGFWNEKSEMSQAYANRATGNYLWQIDSDEFYRAEDMDKVIDFLVKNPTVTEVSFRTKTFWGGLNYNVDGILLKLGDQDFHRLFAWGEGYKYVTHRPPTVNNKEGVNLLNIHSVKAQEMMKLGVFMYHYEYLFPHQVRNKAEYYSNAPHCKGLRPESSWAEECYMKLGKPYRVHNIYKWISWLEKYKGKHPQQVVNLIEDIKKGNRKIELRNTEDIEILLKNYWYKLGKLYFKGVFPIYKLTENAKLKIRDLLLDTFLWVYIQKIRGKQL</sequence>
<evidence type="ECO:0000313" key="1">
    <source>
        <dbReference type="EMBL" id="SFD73668.1"/>
    </source>
</evidence>
<reference evidence="2" key="1">
    <citation type="submission" date="2016-10" db="EMBL/GenBank/DDBJ databases">
        <authorList>
            <person name="Varghese N."/>
            <person name="Submissions S."/>
        </authorList>
    </citation>
    <scope>NUCLEOTIDE SEQUENCE [LARGE SCALE GENOMIC DNA]</scope>
    <source>
        <strain evidence="2">CGMCC 1.10370</strain>
    </source>
</reference>
<dbReference type="AlphaFoldDB" id="A0A1I1UVG1"/>
<gene>
    <name evidence="1" type="ORF">SAMN05216297_111159</name>
</gene>